<comment type="caution">
    <text evidence="1">The sequence shown here is derived from an EMBL/GenBank/DDBJ whole genome shotgun (WGS) entry which is preliminary data.</text>
</comment>
<evidence type="ECO:0000313" key="2">
    <source>
        <dbReference type="Proteomes" id="UP001497700"/>
    </source>
</evidence>
<dbReference type="Proteomes" id="UP001497700">
    <property type="component" value="Unassembled WGS sequence"/>
</dbReference>
<keyword evidence="2" id="KW-1185">Reference proteome</keyword>
<accession>A0ACB9Z5V2</accession>
<evidence type="ECO:0000313" key="1">
    <source>
        <dbReference type="EMBL" id="KAI4866535.1"/>
    </source>
</evidence>
<proteinExistence type="predicted"/>
<organism evidence="1 2">
    <name type="scientific">Hypoxylon rubiginosum</name>
    <dbReference type="NCBI Taxonomy" id="110542"/>
    <lineage>
        <taxon>Eukaryota</taxon>
        <taxon>Fungi</taxon>
        <taxon>Dikarya</taxon>
        <taxon>Ascomycota</taxon>
        <taxon>Pezizomycotina</taxon>
        <taxon>Sordariomycetes</taxon>
        <taxon>Xylariomycetidae</taxon>
        <taxon>Xylariales</taxon>
        <taxon>Hypoxylaceae</taxon>
        <taxon>Hypoxylon</taxon>
    </lineage>
</organism>
<protein>
    <submittedName>
        <fullName evidence="1">Uncharacterized protein</fullName>
    </submittedName>
</protein>
<dbReference type="EMBL" id="MU393457">
    <property type="protein sequence ID" value="KAI4866535.1"/>
    <property type="molecule type" value="Genomic_DNA"/>
</dbReference>
<reference evidence="1 2" key="1">
    <citation type="journal article" date="2022" name="New Phytol.">
        <title>Ecological generalism drives hyperdiversity of secondary metabolite gene clusters in xylarialean endophytes.</title>
        <authorList>
            <person name="Franco M.E.E."/>
            <person name="Wisecaver J.H."/>
            <person name="Arnold A.E."/>
            <person name="Ju Y.M."/>
            <person name="Slot J.C."/>
            <person name="Ahrendt S."/>
            <person name="Moore L.P."/>
            <person name="Eastman K.E."/>
            <person name="Scott K."/>
            <person name="Konkel Z."/>
            <person name="Mondo S.J."/>
            <person name="Kuo A."/>
            <person name="Hayes R.D."/>
            <person name="Haridas S."/>
            <person name="Andreopoulos B."/>
            <person name="Riley R."/>
            <person name="LaButti K."/>
            <person name="Pangilinan J."/>
            <person name="Lipzen A."/>
            <person name="Amirebrahimi M."/>
            <person name="Yan J."/>
            <person name="Adam C."/>
            <person name="Keymanesh K."/>
            <person name="Ng V."/>
            <person name="Louie K."/>
            <person name="Northen T."/>
            <person name="Drula E."/>
            <person name="Henrissat B."/>
            <person name="Hsieh H.M."/>
            <person name="Youens-Clark K."/>
            <person name="Lutzoni F."/>
            <person name="Miadlikowska J."/>
            <person name="Eastwood D.C."/>
            <person name="Hamelin R.C."/>
            <person name="Grigoriev I.V."/>
            <person name="U'Ren J.M."/>
        </authorList>
    </citation>
    <scope>NUCLEOTIDE SEQUENCE [LARGE SCALE GENOMIC DNA]</scope>
    <source>
        <strain evidence="1 2">CBS 119005</strain>
    </source>
</reference>
<name>A0ACB9Z5V2_9PEZI</name>
<sequence>MSNNGDNKKNLLNECWLEVIDTLERKDDRQTLAALARCNKNFLGVTRKPLYRGFIVEAPKDDKGRESGARRIVLFFRTMVGSPELRGYVRELEIGHFTNIVGTDMRWTEYAHQVANAGQRLGVAPLTASRMIELLLCLLPKLTSIHLNLMLGGNLDYWSVQWSKLSSAIRLQHLKEMTLEYGEDYRSVDTLPVRAVLGGVAPVIERLSIRRRCSYTHVVGERFPFGNPPAGFLRTLENLQELVLDYNYVGEWTEYVFAQYCKGLKALTYTRGDVDTSASQWQAEYIHGYEYLMSHWNDGTVISSRIDFSLKSIESLESLTISQDAIIVGKSQSSIPDNTSILENTSIDDNTRILNYTILDNFFPLSLHTLRIVDFNRDLYEAIQRFAGKLKSEGYRDLELVELVPGTWDPEKILVENEENLIMALFATVEVKCAFIKG</sequence>
<gene>
    <name evidence="1" type="ORF">F4820DRAFT_468753</name>
</gene>